<sequence length="100" mass="11329">MGAVEAVYTKCLEDIKKREKNPDLFDLLSRKRRKKFRESCRKSDGTTLSRTCGDVPALCDKTSCNSFTKKRFLTNFKTNSGFQAMVTIVALSIPVHCCRS</sequence>
<proteinExistence type="predicted"/>
<name>A0AA39S7K2_ACESA</name>
<organism evidence="1 2">
    <name type="scientific">Acer saccharum</name>
    <name type="common">Sugar maple</name>
    <dbReference type="NCBI Taxonomy" id="4024"/>
    <lineage>
        <taxon>Eukaryota</taxon>
        <taxon>Viridiplantae</taxon>
        <taxon>Streptophyta</taxon>
        <taxon>Embryophyta</taxon>
        <taxon>Tracheophyta</taxon>
        <taxon>Spermatophyta</taxon>
        <taxon>Magnoliopsida</taxon>
        <taxon>eudicotyledons</taxon>
        <taxon>Gunneridae</taxon>
        <taxon>Pentapetalae</taxon>
        <taxon>rosids</taxon>
        <taxon>malvids</taxon>
        <taxon>Sapindales</taxon>
        <taxon>Sapindaceae</taxon>
        <taxon>Hippocastanoideae</taxon>
        <taxon>Acereae</taxon>
        <taxon>Acer</taxon>
    </lineage>
</organism>
<keyword evidence="2" id="KW-1185">Reference proteome</keyword>
<reference evidence="1" key="2">
    <citation type="submission" date="2023-06" db="EMBL/GenBank/DDBJ databases">
        <authorList>
            <person name="Swenson N.G."/>
            <person name="Wegrzyn J.L."/>
            <person name="Mcevoy S.L."/>
        </authorList>
    </citation>
    <scope>NUCLEOTIDE SEQUENCE</scope>
    <source>
        <strain evidence="1">NS2018</strain>
        <tissue evidence="1">Leaf</tissue>
    </source>
</reference>
<dbReference type="EMBL" id="JAUESC010000383">
    <property type="protein sequence ID" value="KAK0585602.1"/>
    <property type="molecule type" value="Genomic_DNA"/>
</dbReference>
<accession>A0AA39S7K2</accession>
<dbReference type="Proteomes" id="UP001168877">
    <property type="component" value="Unassembled WGS sequence"/>
</dbReference>
<comment type="caution">
    <text evidence="1">The sequence shown here is derived from an EMBL/GenBank/DDBJ whole genome shotgun (WGS) entry which is preliminary data.</text>
</comment>
<evidence type="ECO:0000313" key="2">
    <source>
        <dbReference type="Proteomes" id="UP001168877"/>
    </source>
</evidence>
<evidence type="ECO:0000313" key="1">
    <source>
        <dbReference type="EMBL" id="KAK0585602.1"/>
    </source>
</evidence>
<dbReference type="AlphaFoldDB" id="A0AA39S7K2"/>
<protein>
    <submittedName>
        <fullName evidence="1">Uncharacterized protein</fullName>
    </submittedName>
</protein>
<gene>
    <name evidence="1" type="ORF">LWI29_031127</name>
</gene>
<reference evidence="1" key="1">
    <citation type="journal article" date="2022" name="Plant J.">
        <title>Strategies of tolerance reflected in two North American maple genomes.</title>
        <authorList>
            <person name="McEvoy S.L."/>
            <person name="Sezen U.U."/>
            <person name="Trouern-Trend A."/>
            <person name="McMahon S.M."/>
            <person name="Schaberg P.G."/>
            <person name="Yang J."/>
            <person name="Wegrzyn J.L."/>
            <person name="Swenson N.G."/>
        </authorList>
    </citation>
    <scope>NUCLEOTIDE SEQUENCE</scope>
    <source>
        <strain evidence="1">NS2018</strain>
    </source>
</reference>